<dbReference type="PANTHER" id="PTHR47331:SF6">
    <property type="entry name" value="DOUBLECORTIN DOMAIN-CONTAINING PROTEIN"/>
    <property type="match status" value="1"/>
</dbReference>
<accession>A0ABR1ELG8</accession>
<evidence type="ECO:0000313" key="2">
    <source>
        <dbReference type="Proteomes" id="UP001303046"/>
    </source>
</evidence>
<comment type="caution">
    <text evidence="1">The sequence shown here is derived from an EMBL/GenBank/DDBJ whole genome shotgun (WGS) entry which is preliminary data.</text>
</comment>
<sequence length="113" mass="12956">MAPLLIKPKSLMRETYATGIQWKDTVAEDLRNKWYAALQEVNDVSITVPRRLLSEHIAPNKSSLWVFADASKVAIAVCAYLRCEQNNQVMQLISDKTRLAPRRTFQTIPRLEL</sequence>
<dbReference type="Pfam" id="PF05380">
    <property type="entry name" value="Peptidase_A17"/>
    <property type="match status" value="1"/>
</dbReference>
<name>A0ABR1ELG8_NECAM</name>
<protein>
    <recommendedName>
        <fullName evidence="3">Reverse transcriptase/retrotransposon-derived protein RNase H-like domain-containing protein</fullName>
    </recommendedName>
</protein>
<keyword evidence="2" id="KW-1185">Reference proteome</keyword>
<dbReference type="PANTHER" id="PTHR47331">
    <property type="entry name" value="PHD-TYPE DOMAIN-CONTAINING PROTEIN"/>
    <property type="match status" value="1"/>
</dbReference>
<evidence type="ECO:0008006" key="3">
    <source>
        <dbReference type="Google" id="ProtNLM"/>
    </source>
</evidence>
<proteinExistence type="predicted"/>
<reference evidence="1 2" key="1">
    <citation type="submission" date="2023-08" db="EMBL/GenBank/DDBJ databases">
        <title>A Necator americanus chromosomal reference genome.</title>
        <authorList>
            <person name="Ilik V."/>
            <person name="Petrzelkova K.J."/>
            <person name="Pardy F."/>
            <person name="Fuh T."/>
            <person name="Niatou-Singa F.S."/>
            <person name="Gouil Q."/>
            <person name="Baker L."/>
            <person name="Ritchie M.E."/>
            <person name="Jex A.R."/>
            <person name="Gazzola D."/>
            <person name="Li H."/>
            <person name="Toshio Fujiwara R."/>
            <person name="Zhan B."/>
            <person name="Aroian R.V."/>
            <person name="Pafco B."/>
            <person name="Schwarz E.M."/>
        </authorList>
    </citation>
    <scope>NUCLEOTIDE SEQUENCE [LARGE SCALE GENOMIC DNA]</scope>
    <source>
        <strain evidence="1 2">Aroian</strain>
        <tissue evidence="1">Whole animal</tissue>
    </source>
</reference>
<organism evidence="1 2">
    <name type="scientific">Necator americanus</name>
    <name type="common">Human hookworm</name>
    <dbReference type="NCBI Taxonomy" id="51031"/>
    <lineage>
        <taxon>Eukaryota</taxon>
        <taxon>Metazoa</taxon>
        <taxon>Ecdysozoa</taxon>
        <taxon>Nematoda</taxon>
        <taxon>Chromadorea</taxon>
        <taxon>Rhabditida</taxon>
        <taxon>Rhabditina</taxon>
        <taxon>Rhabditomorpha</taxon>
        <taxon>Strongyloidea</taxon>
        <taxon>Ancylostomatidae</taxon>
        <taxon>Bunostominae</taxon>
        <taxon>Necator</taxon>
    </lineage>
</organism>
<evidence type="ECO:0000313" key="1">
    <source>
        <dbReference type="EMBL" id="KAK6762641.1"/>
    </source>
</evidence>
<dbReference type="EMBL" id="JAVFWL010000006">
    <property type="protein sequence ID" value="KAK6762641.1"/>
    <property type="molecule type" value="Genomic_DNA"/>
</dbReference>
<gene>
    <name evidence="1" type="primary">Necator_chrX.g23550</name>
    <name evidence="1" type="ORF">RB195_023386</name>
</gene>
<dbReference type="InterPro" id="IPR008042">
    <property type="entry name" value="Retrotrans_Pao"/>
</dbReference>
<dbReference type="Proteomes" id="UP001303046">
    <property type="component" value="Unassembled WGS sequence"/>
</dbReference>